<dbReference type="OrthoDB" id="514248at2759"/>
<dbReference type="EMBL" id="FN653039">
    <property type="protein sequence ID" value="CBY19219.1"/>
    <property type="molecule type" value="Genomic_DNA"/>
</dbReference>
<dbReference type="Proteomes" id="UP000011014">
    <property type="component" value="Unassembled WGS sequence"/>
</dbReference>
<proteinExistence type="predicted"/>
<evidence type="ECO:0000256" key="2">
    <source>
        <dbReference type="ARBA" id="ARBA00022679"/>
    </source>
</evidence>
<organism evidence="3">
    <name type="scientific">Oikopleura dioica</name>
    <name type="common">Tunicate</name>
    <dbReference type="NCBI Taxonomy" id="34765"/>
    <lineage>
        <taxon>Eukaryota</taxon>
        <taxon>Metazoa</taxon>
        <taxon>Chordata</taxon>
        <taxon>Tunicata</taxon>
        <taxon>Appendicularia</taxon>
        <taxon>Copelata</taxon>
        <taxon>Oikopleuridae</taxon>
        <taxon>Oikopleura</taxon>
    </lineage>
</organism>
<dbReference type="PANTHER" id="PTHR13393">
    <property type="entry name" value="SAM-DEPENDENT METHYLTRANSFERASE"/>
    <property type="match status" value="1"/>
</dbReference>
<dbReference type="EMBL" id="FN655023">
    <property type="protein sequence ID" value="CBY37639.1"/>
    <property type="molecule type" value="Genomic_DNA"/>
</dbReference>
<dbReference type="Pfam" id="PF05971">
    <property type="entry name" value="Methyltransf_10"/>
    <property type="match status" value="1"/>
</dbReference>
<dbReference type="Gene3D" id="3.40.50.150">
    <property type="entry name" value="Vaccinia Virus protein VP39"/>
    <property type="match status" value="1"/>
</dbReference>
<protein>
    <submittedName>
        <fullName evidence="3">Uncharacterized protein</fullName>
    </submittedName>
</protein>
<dbReference type="PANTHER" id="PTHR13393:SF0">
    <property type="entry name" value="RNA N6-ADENOSINE-METHYLTRANSFERASE METTL16"/>
    <property type="match status" value="1"/>
</dbReference>
<evidence type="ECO:0000313" key="4">
    <source>
        <dbReference type="EMBL" id="CBY37639.1"/>
    </source>
</evidence>
<dbReference type="AlphaFoldDB" id="E4XDI1"/>
<gene>
    <name evidence="3" type="ORF">GSOID_T00008224001</name>
    <name evidence="4" type="ORF">GSOID_T00031114001</name>
</gene>
<sequence length="164" mass="18549">MHPRNPYKDGVPQEFLMEIYKNEKEGREFLHLNENGKIQVLESQESDLFITKRLLKRDFDIDISEDARHGSIVPALPLRLNFLFNAFDFVYKVLALSECGGLSESSIVALDVGCGPYGIIGQLAAKLFRWQVKYTGAASSKKRKEGSNIPLALVLFVKRTRTSE</sequence>
<dbReference type="GO" id="GO:0070475">
    <property type="term" value="P:rRNA base methylation"/>
    <property type="evidence" value="ECO:0007669"/>
    <property type="project" value="TreeGrafter"/>
</dbReference>
<keyword evidence="5" id="KW-1185">Reference proteome</keyword>
<name>E4XDI1_OIKDI</name>
<dbReference type="InParanoid" id="E4XDI1"/>
<dbReference type="InterPro" id="IPR029063">
    <property type="entry name" value="SAM-dependent_MTases_sf"/>
</dbReference>
<reference evidence="3" key="1">
    <citation type="journal article" date="2010" name="Science">
        <title>Plasticity of animal genome architecture unmasked by rapid evolution of a pelagic tunicate.</title>
        <authorList>
            <person name="Denoeud F."/>
            <person name="Henriet S."/>
            <person name="Mungpakdee S."/>
            <person name="Aury J.M."/>
            <person name="Da Silva C."/>
            <person name="Brinkmann H."/>
            <person name="Mikhaleva J."/>
            <person name="Olsen L.C."/>
            <person name="Jubin C."/>
            <person name="Canestro C."/>
            <person name="Bouquet J.M."/>
            <person name="Danks G."/>
            <person name="Poulain J."/>
            <person name="Campsteijn C."/>
            <person name="Adamski M."/>
            <person name="Cross I."/>
            <person name="Yadetie F."/>
            <person name="Muffato M."/>
            <person name="Louis A."/>
            <person name="Butcher S."/>
            <person name="Tsagkogeorga G."/>
            <person name="Konrad A."/>
            <person name="Singh S."/>
            <person name="Jensen M.F."/>
            <person name="Cong E.H."/>
            <person name="Eikeseth-Otteraa H."/>
            <person name="Noel B."/>
            <person name="Anthouard V."/>
            <person name="Porcel B.M."/>
            <person name="Kachouri-Lafond R."/>
            <person name="Nishino A."/>
            <person name="Ugolini M."/>
            <person name="Chourrout P."/>
            <person name="Nishida H."/>
            <person name="Aasland R."/>
            <person name="Huzurbazar S."/>
            <person name="Westhof E."/>
            <person name="Delsuc F."/>
            <person name="Lehrach H."/>
            <person name="Reinhardt R."/>
            <person name="Weissenbach J."/>
            <person name="Roy S.W."/>
            <person name="Artiguenave F."/>
            <person name="Postlethwait J.H."/>
            <person name="Manak J.R."/>
            <person name="Thompson E.M."/>
            <person name="Jaillon O."/>
            <person name="Du Pasquier L."/>
            <person name="Boudinot P."/>
            <person name="Liberles D.A."/>
            <person name="Volff J.N."/>
            <person name="Philippe H."/>
            <person name="Lenhard B."/>
            <person name="Roest Crollius H."/>
            <person name="Wincker P."/>
            <person name="Chourrout D."/>
        </authorList>
    </citation>
    <scope>NUCLEOTIDE SEQUENCE [LARGE SCALE GENOMIC DNA]</scope>
</reference>
<keyword evidence="2" id="KW-0808">Transferase</keyword>
<evidence type="ECO:0000313" key="3">
    <source>
        <dbReference type="EMBL" id="CBY19219.1"/>
    </source>
</evidence>
<dbReference type="InterPro" id="IPR010286">
    <property type="entry name" value="METTL16/RlmF"/>
</dbReference>
<evidence type="ECO:0000313" key="5">
    <source>
        <dbReference type="Proteomes" id="UP000001307"/>
    </source>
</evidence>
<dbReference type="GO" id="GO:0008168">
    <property type="term" value="F:methyltransferase activity"/>
    <property type="evidence" value="ECO:0007669"/>
    <property type="project" value="UniProtKB-KW"/>
</dbReference>
<dbReference type="Proteomes" id="UP000001307">
    <property type="component" value="Unassembled WGS sequence"/>
</dbReference>
<accession>E4XDI1</accession>
<keyword evidence="1" id="KW-0489">Methyltransferase</keyword>
<evidence type="ECO:0000256" key="1">
    <source>
        <dbReference type="ARBA" id="ARBA00022603"/>
    </source>
</evidence>
<dbReference type="GO" id="GO:0005634">
    <property type="term" value="C:nucleus"/>
    <property type="evidence" value="ECO:0007669"/>
    <property type="project" value="TreeGrafter"/>
</dbReference>